<comment type="caution">
    <text evidence="1">The sequence shown here is derived from an EMBL/GenBank/DDBJ whole genome shotgun (WGS) entry which is preliminary data.</text>
</comment>
<name>A0A5J9UA07_9POAL</name>
<evidence type="ECO:0000313" key="2">
    <source>
        <dbReference type="Proteomes" id="UP000324897"/>
    </source>
</evidence>
<organism evidence="1 2">
    <name type="scientific">Eragrostis curvula</name>
    <name type="common">weeping love grass</name>
    <dbReference type="NCBI Taxonomy" id="38414"/>
    <lineage>
        <taxon>Eukaryota</taxon>
        <taxon>Viridiplantae</taxon>
        <taxon>Streptophyta</taxon>
        <taxon>Embryophyta</taxon>
        <taxon>Tracheophyta</taxon>
        <taxon>Spermatophyta</taxon>
        <taxon>Magnoliopsida</taxon>
        <taxon>Liliopsida</taxon>
        <taxon>Poales</taxon>
        <taxon>Poaceae</taxon>
        <taxon>PACMAD clade</taxon>
        <taxon>Chloridoideae</taxon>
        <taxon>Eragrostideae</taxon>
        <taxon>Eragrostidinae</taxon>
        <taxon>Eragrostis</taxon>
    </lineage>
</organism>
<keyword evidence="2" id="KW-1185">Reference proteome</keyword>
<accession>A0A5J9UA07</accession>
<protein>
    <submittedName>
        <fullName evidence="1">Uncharacterized protein</fullName>
    </submittedName>
</protein>
<gene>
    <name evidence="1" type="ORF">EJB05_36773</name>
</gene>
<reference evidence="1 2" key="1">
    <citation type="journal article" date="2019" name="Sci. Rep.">
        <title>A high-quality genome of Eragrostis curvula grass provides insights into Poaceae evolution and supports new strategies to enhance forage quality.</title>
        <authorList>
            <person name="Carballo J."/>
            <person name="Santos B.A.C.M."/>
            <person name="Zappacosta D."/>
            <person name="Garbus I."/>
            <person name="Selva J.P."/>
            <person name="Gallo C.A."/>
            <person name="Diaz A."/>
            <person name="Albertini E."/>
            <person name="Caccamo M."/>
            <person name="Echenique V."/>
        </authorList>
    </citation>
    <scope>NUCLEOTIDE SEQUENCE [LARGE SCALE GENOMIC DNA]</scope>
    <source>
        <strain evidence="2">cv. Victoria</strain>
        <tissue evidence="1">Leaf</tissue>
    </source>
</reference>
<dbReference type="EMBL" id="RWGY01000029">
    <property type="protein sequence ID" value="TVU20559.1"/>
    <property type="molecule type" value="Genomic_DNA"/>
</dbReference>
<dbReference type="Gramene" id="TVU20559">
    <property type="protein sequence ID" value="TVU20559"/>
    <property type="gene ID" value="EJB05_36773"/>
</dbReference>
<feature type="non-terminal residue" evidence="1">
    <location>
        <position position="1"/>
    </location>
</feature>
<proteinExistence type="predicted"/>
<dbReference type="Proteomes" id="UP000324897">
    <property type="component" value="Chromosome 7"/>
</dbReference>
<dbReference type="AlphaFoldDB" id="A0A5J9UA07"/>
<evidence type="ECO:0000313" key="1">
    <source>
        <dbReference type="EMBL" id="TVU20559.1"/>
    </source>
</evidence>
<sequence length="185" mass="20558">MRPPCRQLPVVLFPFSPNSPARQHFFLRTKPSLRRAIDLLPPQTRNAAVTAQVLHAQAHAASSLRSHNHELMAHLPPPFTMVEDEIRGSGRGRAFLGNEIEEMDLLSYLGATISPSAKVTFSILGRLAPKRDIMWTGFVSSLAKLQEGMRNTMREKEEGQGPYMTVGLIRTAIGVGMITMRTKAR</sequence>